<dbReference type="SUPFAM" id="SSF51206">
    <property type="entry name" value="cAMP-binding domain-like"/>
    <property type="match status" value="2"/>
</dbReference>
<dbReference type="Gene3D" id="2.60.120.10">
    <property type="entry name" value="Jelly Rolls"/>
    <property type="match status" value="2"/>
</dbReference>
<feature type="compositionally biased region" description="Basic and acidic residues" evidence="4">
    <location>
        <begin position="753"/>
        <end position="762"/>
    </location>
</feature>
<name>K3W689_GLOUD</name>
<evidence type="ECO:0000313" key="6">
    <source>
        <dbReference type="EnsemblProtists" id="PYU1_T000480"/>
    </source>
</evidence>
<dbReference type="PROSITE" id="PS50042">
    <property type="entry name" value="CNMP_BINDING_3"/>
    <property type="match status" value="3"/>
</dbReference>
<dbReference type="InterPro" id="IPR014710">
    <property type="entry name" value="RmlC-like_jellyroll"/>
</dbReference>
<dbReference type="InterPro" id="IPR018490">
    <property type="entry name" value="cNMP-bd_dom_sf"/>
</dbReference>
<accession>K3W689</accession>
<evidence type="ECO:0000256" key="4">
    <source>
        <dbReference type="SAM" id="MobiDB-lite"/>
    </source>
</evidence>
<proteinExistence type="predicted"/>
<dbReference type="PROSITE" id="PS50005">
    <property type="entry name" value="TPR"/>
    <property type="match status" value="1"/>
</dbReference>
<evidence type="ECO:0000313" key="7">
    <source>
        <dbReference type="Proteomes" id="UP000019132"/>
    </source>
</evidence>
<dbReference type="eggNOG" id="ENOG502S6Y5">
    <property type="taxonomic scope" value="Eukaryota"/>
</dbReference>
<reference evidence="6" key="3">
    <citation type="submission" date="2015-02" db="UniProtKB">
        <authorList>
            <consortium name="EnsemblProtists"/>
        </authorList>
    </citation>
    <scope>IDENTIFICATION</scope>
    <source>
        <strain evidence="6">DAOM BR144</strain>
    </source>
</reference>
<dbReference type="Gene3D" id="1.25.40.10">
    <property type="entry name" value="Tetratricopeptide repeat domain"/>
    <property type="match status" value="1"/>
</dbReference>
<dbReference type="InParanoid" id="K3W689"/>
<dbReference type="VEuPathDB" id="FungiDB:PYU1_G000480"/>
<evidence type="ECO:0000259" key="5">
    <source>
        <dbReference type="PROSITE" id="PS50042"/>
    </source>
</evidence>
<reference evidence="7" key="1">
    <citation type="journal article" date="2010" name="Genome Biol.">
        <title>Genome sequence of the necrotrophic plant pathogen Pythium ultimum reveals original pathogenicity mechanisms and effector repertoire.</title>
        <authorList>
            <person name="Levesque C.A."/>
            <person name="Brouwer H."/>
            <person name="Cano L."/>
            <person name="Hamilton J.P."/>
            <person name="Holt C."/>
            <person name="Huitema E."/>
            <person name="Raffaele S."/>
            <person name="Robideau G.P."/>
            <person name="Thines M."/>
            <person name="Win J."/>
            <person name="Zerillo M.M."/>
            <person name="Beakes G.W."/>
            <person name="Boore J.L."/>
            <person name="Busam D."/>
            <person name="Dumas B."/>
            <person name="Ferriera S."/>
            <person name="Fuerstenberg S.I."/>
            <person name="Gachon C.M."/>
            <person name="Gaulin E."/>
            <person name="Govers F."/>
            <person name="Grenville-Briggs L."/>
            <person name="Horner N."/>
            <person name="Hostetler J."/>
            <person name="Jiang R.H."/>
            <person name="Johnson J."/>
            <person name="Krajaejun T."/>
            <person name="Lin H."/>
            <person name="Meijer H.J."/>
            <person name="Moore B."/>
            <person name="Morris P."/>
            <person name="Phuntmart V."/>
            <person name="Puiu D."/>
            <person name="Shetty J."/>
            <person name="Stajich J.E."/>
            <person name="Tripathy S."/>
            <person name="Wawra S."/>
            <person name="van West P."/>
            <person name="Whitty B.R."/>
            <person name="Coutinho P.M."/>
            <person name="Henrissat B."/>
            <person name="Martin F."/>
            <person name="Thomas P.D."/>
            <person name="Tyler B.M."/>
            <person name="De Vries R.P."/>
            <person name="Kamoun S."/>
            <person name="Yandell M."/>
            <person name="Tisserat N."/>
            <person name="Buell C.R."/>
        </authorList>
    </citation>
    <scope>NUCLEOTIDE SEQUENCE</scope>
    <source>
        <strain evidence="7">DAOM:BR144</strain>
    </source>
</reference>
<dbReference type="Pfam" id="PF07719">
    <property type="entry name" value="TPR_2"/>
    <property type="match status" value="1"/>
</dbReference>
<sequence>MLRREGAARSTREADADALAASLSLPALKCLTPLEGSLTKEAELSARNVAHRREQAFEDVVQKTSCVLKKALSSSTNLSSPLSAIVQDASLSLSSPGGVLMKSNHRRVSTRFQRAYALHRLHQYERAVADYNACARQEPTHAPVFYNRGCALYALGRKEDAVLDFTKAIKLETNNLLYIESRAIVLKEIGRFPEAIHDYAWLETLRRGATSTSYSDSSSSRATQHVQRSHGSFSSSSSSISDMSVPSVRSIALNAVAGDKESRARDWFLRFLKQKALSRTPSDVDAAVTYAKTWSFFRGMTKEMVEQCLEEATYGHFKANQRIVEQGIRSSSFHVILNTVASLVKNVDVHGVSKVRELKTLCQGDTVGTEPYGVSFADGTLRTLQHIVKTLPQQQQLRNAASPLPSSLPTSSRIVQTQKVHPSLLSSASSPSSSFSDASLSTPVSAIAEDRMLAESDDKQLFAVEPATFTCLDEVHCLALSTEVYRSILHHHEACDLDERIQFLRGCRVFQSYTDDVMISLAAVSSRKLYDPGKDILRTGDIVTQLCVIKCGVCQVRKTITTTTTNSAMKRRSAAKKMQSLATADDLLTSRSNDGSWVLDNGWMLTNPRLVTNAQTGANREKTVTQDVDVAILASGQMFGELSVLQPGQPSQVTIRTQTLVEILVFQEADLAKLNVQFQSRTMNALQDSLLFHNPPQQKIIQLHRELDAWEKEKRAVLQELFRNSNCSNNRSPLCSYKSKTAFRVSTASPSRNVRDSKDKSFKLSPLKKTTAAGSKDGNDEAAHAT</sequence>
<feature type="domain" description="Cyclic nucleotide-binding" evidence="5">
    <location>
        <begin position="584"/>
        <end position="674"/>
    </location>
</feature>
<keyword evidence="2 3" id="KW-0802">TPR repeat</keyword>
<dbReference type="InterPro" id="IPR013105">
    <property type="entry name" value="TPR_2"/>
</dbReference>
<evidence type="ECO:0000256" key="1">
    <source>
        <dbReference type="ARBA" id="ARBA00022737"/>
    </source>
</evidence>
<dbReference type="SUPFAM" id="SSF48452">
    <property type="entry name" value="TPR-like"/>
    <property type="match status" value="1"/>
</dbReference>
<feature type="region of interest" description="Disordered" evidence="4">
    <location>
        <begin position="746"/>
        <end position="786"/>
    </location>
</feature>
<organism evidence="6 7">
    <name type="scientific">Globisporangium ultimum (strain ATCC 200006 / CBS 805.95 / DAOM BR144)</name>
    <name type="common">Pythium ultimum</name>
    <dbReference type="NCBI Taxonomy" id="431595"/>
    <lineage>
        <taxon>Eukaryota</taxon>
        <taxon>Sar</taxon>
        <taxon>Stramenopiles</taxon>
        <taxon>Oomycota</taxon>
        <taxon>Peronosporomycetes</taxon>
        <taxon>Pythiales</taxon>
        <taxon>Pythiaceae</taxon>
        <taxon>Globisporangium</taxon>
    </lineage>
</organism>
<feature type="repeat" description="TPR" evidence="3">
    <location>
        <begin position="142"/>
        <end position="175"/>
    </location>
</feature>
<dbReference type="PANTHER" id="PTHR23011">
    <property type="entry name" value="CYCLIC NUCLEOTIDE-BINDING DOMAIN CONTAINING PROTEIN"/>
    <property type="match status" value="1"/>
</dbReference>
<feature type="region of interest" description="Disordered" evidence="4">
    <location>
        <begin position="213"/>
        <end position="242"/>
    </location>
</feature>
<protein>
    <recommendedName>
        <fullName evidence="5">Cyclic nucleotide-binding domain-containing protein</fullName>
    </recommendedName>
</protein>
<dbReference type="InterPro" id="IPR011990">
    <property type="entry name" value="TPR-like_helical_dom_sf"/>
</dbReference>
<feature type="compositionally biased region" description="Low complexity" evidence="4">
    <location>
        <begin position="229"/>
        <end position="242"/>
    </location>
</feature>
<dbReference type="AlphaFoldDB" id="K3W689"/>
<dbReference type="SMART" id="SM00028">
    <property type="entry name" value="TPR"/>
    <property type="match status" value="2"/>
</dbReference>
<dbReference type="Proteomes" id="UP000019132">
    <property type="component" value="Unassembled WGS sequence"/>
</dbReference>
<dbReference type="OMA" id="RVQYMSG"/>
<dbReference type="InterPro" id="IPR019734">
    <property type="entry name" value="TPR_rpt"/>
</dbReference>
<feature type="domain" description="Cyclic nucleotide-binding" evidence="5">
    <location>
        <begin position="509"/>
        <end position="556"/>
    </location>
</feature>
<feature type="domain" description="Cyclic nucleotide-binding" evidence="5">
    <location>
        <begin position="296"/>
        <end position="368"/>
    </location>
</feature>
<reference evidence="7" key="2">
    <citation type="submission" date="2010-04" db="EMBL/GenBank/DDBJ databases">
        <authorList>
            <person name="Buell R."/>
            <person name="Hamilton J."/>
            <person name="Hostetler J."/>
        </authorList>
    </citation>
    <scope>NUCLEOTIDE SEQUENCE [LARGE SCALE GENOMIC DNA]</scope>
    <source>
        <strain evidence="7">DAOM:BR144</strain>
    </source>
</reference>
<evidence type="ECO:0000256" key="3">
    <source>
        <dbReference type="PROSITE-ProRule" id="PRU00339"/>
    </source>
</evidence>
<keyword evidence="7" id="KW-1185">Reference proteome</keyword>
<dbReference type="STRING" id="431595.K3W689"/>
<keyword evidence="1" id="KW-0677">Repeat</keyword>
<dbReference type="PANTHER" id="PTHR23011:SF28">
    <property type="entry name" value="CYCLIC NUCLEOTIDE-BINDING DOMAIN CONTAINING PROTEIN"/>
    <property type="match status" value="1"/>
</dbReference>
<feature type="compositionally biased region" description="Basic and acidic residues" evidence="4">
    <location>
        <begin position="777"/>
        <end position="786"/>
    </location>
</feature>
<evidence type="ECO:0000256" key="2">
    <source>
        <dbReference type="ARBA" id="ARBA00022803"/>
    </source>
</evidence>
<dbReference type="EnsemblProtists" id="PYU1_T000480">
    <property type="protein sequence ID" value="PYU1_T000480"/>
    <property type="gene ID" value="PYU1_G000480"/>
</dbReference>
<dbReference type="HOGENOM" id="CLU_375769_0_0_1"/>
<dbReference type="InterPro" id="IPR000595">
    <property type="entry name" value="cNMP-bd_dom"/>
</dbReference>
<dbReference type="EMBL" id="GL376636">
    <property type="status" value="NOT_ANNOTATED_CDS"/>
    <property type="molecule type" value="Genomic_DNA"/>
</dbReference>